<proteinExistence type="predicted"/>
<dbReference type="EMBL" id="CP001706">
    <property type="protein sequence ID" value="ACV07897.1"/>
    <property type="molecule type" value="Genomic_DNA"/>
</dbReference>
<feature type="transmembrane region" description="Helical" evidence="1">
    <location>
        <begin position="43"/>
        <end position="64"/>
    </location>
</feature>
<dbReference type="STRING" id="471856.Jden_0223"/>
<keyword evidence="1" id="KW-0812">Transmembrane</keyword>
<keyword evidence="3" id="KW-1185">Reference proteome</keyword>
<feature type="transmembrane region" description="Helical" evidence="1">
    <location>
        <begin position="12"/>
        <end position="31"/>
    </location>
</feature>
<accession>C7QYQ0</accession>
<keyword evidence="1" id="KW-1133">Transmembrane helix</keyword>
<organism evidence="2 3">
    <name type="scientific">Jonesia denitrificans (strain ATCC 14870 / DSM 20603 / BCRC 15368 / CIP 55.134 / JCM 11481 / NBRC 15587 / NCTC 10816 / Prevot 55134)</name>
    <name type="common">Listeria denitrificans</name>
    <dbReference type="NCBI Taxonomy" id="471856"/>
    <lineage>
        <taxon>Bacteria</taxon>
        <taxon>Bacillati</taxon>
        <taxon>Actinomycetota</taxon>
        <taxon>Actinomycetes</taxon>
        <taxon>Micrococcales</taxon>
        <taxon>Jonesiaceae</taxon>
        <taxon>Jonesia</taxon>
    </lineage>
</organism>
<dbReference type="AlphaFoldDB" id="C7QYQ0"/>
<reference evidence="2 3" key="1">
    <citation type="journal article" date="2009" name="Stand. Genomic Sci.">
        <title>Complete genome sequence of Jonesia denitrificans type strain (Prevot 55134).</title>
        <authorList>
            <person name="Pukall R."/>
            <person name="Gehrich-Schroter G."/>
            <person name="Lapidus A."/>
            <person name="Nolan M."/>
            <person name="Glavina Del Rio T."/>
            <person name="Lucas S."/>
            <person name="Chen F."/>
            <person name="Tice H."/>
            <person name="Pitluck S."/>
            <person name="Cheng J.F."/>
            <person name="Copeland A."/>
            <person name="Saunders E."/>
            <person name="Brettin T."/>
            <person name="Detter J.C."/>
            <person name="Bruce D."/>
            <person name="Goodwin L."/>
            <person name="Pati A."/>
            <person name="Ivanova N."/>
            <person name="Mavromatis K."/>
            <person name="Ovchinnikova G."/>
            <person name="Chen A."/>
            <person name="Palaniappan K."/>
            <person name="Land M."/>
            <person name="Hauser L."/>
            <person name="Chang Y.J."/>
            <person name="Jeffries C.D."/>
            <person name="Chain P."/>
            <person name="Goker M."/>
            <person name="Bristow J."/>
            <person name="Eisen J.A."/>
            <person name="Markowitz V."/>
            <person name="Hugenholtz P."/>
            <person name="Kyrpides N.C."/>
            <person name="Klenk H.P."/>
            <person name="Han C."/>
        </authorList>
    </citation>
    <scope>NUCLEOTIDE SEQUENCE [LARGE SCALE GENOMIC DNA]</scope>
    <source>
        <strain evidence="3">ATCC 14870 / DSM 20603 / BCRC 15368 / CIP 55.134 / JCM 11481 / NBRC 15587 / NCTC 10816 / Prevot 55134</strain>
    </source>
</reference>
<keyword evidence="1" id="KW-0472">Membrane</keyword>
<evidence type="ECO:0000313" key="3">
    <source>
        <dbReference type="Proteomes" id="UP000000628"/>
    </source>
</evidence>
<protein>
    <submittedName>
        <fullName evidence="2">Uncharacterized protein</fullName>
    </submittedName>
</protein>
<feature type="transmembrane region" description="Helical" evidence="1">
    <location>
        <begin position="171"/>
        <end position="191"/>
    </location>
</feature>
<feature type="transmembrane region" description="Helical" evidence="1">
    <location>
        <begin position="118"/>
        <end position="151"/>
    </location>
</feature>
<gene>
    <name evidence="2" type="ordered locus">Jden_0223</name>
</gene>
<name>C7QYQ0_JONDD</name>
<feature type="transmembrane region" description="Helical" evidence="1">
    <location>
        <begin position="84"/>
        <end position="106"/>
    </location>
</feature>
<dbReference type="RefSeq" id="WP_015770526.1">
    <property type="nucleotide sequence ID" value="NC_013174.1"/>
</dbReference>
<dbReference type="Proteomes" id="UP000000628">
    <property type="component" value="Chromosome"/>
</dbReference>
<evidence type="ECO:0000313" key="2">
    <source>
        <dbReference type="EMBL" id="ACV07897.1"/>
    </source>
</evidence>
<sequence length="213" mass="23046">MIADGWRYVRAHRLTVTWMWVAALLFSQYLTADRVLAIPGIDAGVHIPFRFVLVGIMAMVALGACDARVAEPQWNDTGAVSRWNTNYIVFLTIAGSSLIFVVEIVAGQSDPQVFPRLYLTLCGVGIIAGALVRFAVAWVPVLVALLALTFFTSFNGGGQWWNLGGPPVNNALSWAFAFAVWGLGLALWLLVRRPWVSTADALRGGRQGSIGGA</sequence>
<evidence type="ECO:0000256" key="1">
    <source>
        <dbReference type="SAM" id="Phobius"/>
    </source>
</evidence>
<dbReference type="HOGENOM" id="CLU_1292951_0_0_11"/>
<dbReference type="KEGG" id="jde:Jden_0223"/>